<dbReference type="Gene3D" id="1.10.10.10">
    <property type="entry name" value="Winged helix-like DNA-binding domain superfamily/Winged helix DNA-binding domain"/>
    <property type="match status" value="1"/>
</dbReference>
<protein>
    <submittedName>
        <fullName evidence="5">Lrp/AsnC family transcriptional regulator</fullName>
    </submittedName>
</protein>
<dbReference type="InterPro" id="IPR019888">
    <property type="entry name" value="Tscrpt_reg_AsnC-like"/>
</dbReference>
<dbReference type="InterPro" id="IPR011008">
    <property type="entry name" value="Dimeric_a/b-barrel"/>
</dbReference>
<dbReference type="Proteomes" id="UP001501729">
    <property type="component" value="Unassembled WGS sequence"/>
</dbReference>
<reference evidence="5 6" key="1">
    <citation type="journal article" date="2019" name="Int. J. Syst. Evol. Microbiol.">
        <title>The Global Catalogue of Microorganisms (GCM) 10K type strain sequencing project: providing services to taxonomists for standard genome sequencing and annotation.</title>
        <authorList>
            <consortium name="The Broad Institute Genomics Platform"/>
            <consortium name="The Broad Institute Genome Sequencing Center for Infectious Disease"/>
            <person name="Wu L."/>
            <person name="Ma J."/>
        </authorList>
    </citation>
    <scope>NUCLEOTIDE SEQUENCE [LARGE SCALE GENOMIC DNA]</scope>
    <source>
        <strain evidence="5 6">JCM 17504</strain>
    </source>
</reference>
<dbReference type="InterPro" id="IPR000485">
    <property type="entry name" value="AsnC-type_HTH_dom"/>
</dbReference>
<evidence type="ECO:0000313" key="5">
    <source>
        <dbReference type="EMBL" id="GAA5064728.1"/>
    </source>
</evidence>
<keyword evidence="6" id="KW-1185">Reference proteome</keyword>
<dbReference type="PANTHER" id="PTHR30154">
    <property type="entry name" value="LEUCINE-RESPONSIVE REGULATORY PROTEIN"/>
    <property type="match status" value="1"/>
</dbReference>
<dbReference type="EMBL" id="BAABKX010000030">
    <property type="protein sequence ID" value="GAA5064728.1"/>
    <property type="molecule type" value="Genomic_DNA"/>
</dbReference>
<evidence type="ECO:0000256" key="1">
    <source>
        <dbReference type="ARBA" id="ARBA00023015"/>
    </source>
</evidence>
<organism evidence="5 6">
    <name type="scientific">Haladaptatus pallidirubidus</name>
    <dbReference type="NCBI Taxonomy" id="1008152"/>
    <lineage>
        <taxon>Archaea</taxon>
        <taxon>Methanobacteriati</taxon>
        <taxon>Methanobacteriota</taxon>
        <taxon>Stenosarchaea group</taxon>
        <taxon>Halobacteria</taxon>
        <taxon>Halobacteriales</taxon>
        <taxon>Haladaptataceae</taxon>
        <taxon>Haladaptatus</taxon>
    </lineage>
</organism>
<dbReference type="InterPro" id="IPR011991">
    <property type="entry name" value="ArsR-like_HTH"/>
</dbReference>
<comment type="caution">
    <text evidence="5">The sequence shown here is derived from an EMBL/GenBank/DDBJ whole genome shotgun (WGS) entry which is preliminary data.</text>
</comment>
<name>A0AAV3URG0_9EURY</name>
<dbReference type="InterPro" id="IPR036388">
    <property type="entry name" value="WH-like_DNA-bd_sf"/>
</dbReference>
<keyword evidence="2" id="KW-0238">DNA-binding</keyword>
<evidence type="ECO:0000313" key="6">
    <source>
        <dbReference type="Proteomes" id="UP001501729"/>
    </source>
</evidence>
<dbReference type="InterPro" id="IPR036390">
    <property type="entry name" value="WH_DNA-bd_sf"/>
</dbReference>
<dbReference type="GO" id="GO:0005829">
    <property type="term" value="C:cytosol"/>
    <property type="evidence" value="ECO:0007669"/>
    <property type="project" value="TreeGrafter"/>
</dbReference>
<dbReference type="PANTHER" id="PTHR30154:SF34">
    <property type="entry name" value="TRANSCRIPTIONAL REGULATOR AZLB"/>
    <property type="match status" value="1"/>
</dbReference>
<dbReference type="GO" id="GO:0043200">
    <property type="term" value="P:response to amino acid"/>
    <property type="evidence" value="ECO:0007669"/>
    <property type="project" value="TreeGrafter"/>
</dbReference>
<evidence type="ECO:0000256" key="3">
    <source>
        <dbReference type="ARBA" id="ARBA00023163"/>
    </source>
</evidence>
<keyword evidence="3" id="KW-0804">Transcription</keyword>
<keyword evidence="1" id="KW-0805">Transcription regulation</keyword>
<dbReference type="SMART" id="SM00344">
    <property type="entry name" value="HTH_ASNC"/>
    <property type="match status" value="1"/>
</dbReference>
<dbReference type="GO" id="GO:0043565">
    <property type="term" value="F:sequence-specific DNA binding"/>
    <property type="evidence" value="ECO:0007669"/>
    <property type="project" value="InterPro"/>
</dbReference>
<sequence length="171" mass="19458">MLERETSIMTKGYSASDDFDEVDLKLLTFIEDDFDVSLDKLSDELELSKSAVHYRLNKMKESGVIKGITADLNPEPFELDMVAITEVSVTHEKGYSTDIGNKLADINGVEQVYYTMGDVDFMVLTRVQDRNRMNEVIDQMVAIDGVNETSSRFVMDEVKNNPKFMDNFSQE</sequence>
<gene>
    <name evidence="5" type="ORF">GCM10025751_54740</name>
</gene>
<dbReference type="AlphaFoldDB" id="A0AAV3URG0"/>
<feature type="domain" description="HTH asnC-type" evidence="4">
    <location>
        <begin position="19"/>
        <end position="96"/>
    </location>
</feature>
<dbReference type="SUPFAM" id="SSF46785">
    <property type="entry name" value="Winged helix' DNA-binding domain"/>
    <property type="match status" value="1"/>
</dbReference>
<accession>A0AAV3URG0</accession>
<dbReference type="InterPro" id="IPR019887">
    <property type="entry name" value="Tscrpt_reg_AsnC/Lrp_C"/>
</dbReference>
<dbReference type="Pfam" id="PF13412">
    <property type="entry name" value="HTH_24"/>
    <property type="match status" value="1"/>
</dbReference>
<evidence type="ECO:0000259" key="4">
    <source>
        <dbReference type="PROSITE" id="PS50956"/>
    </source>
</evidence>
<dbReference type="Gene3D" id="3.30.70.920">
    <property type="match status" value="1"/>
</dbReference>
<dbReference type="CDD" id="cd00090">
    <property type="entry name" value="HTH_ARSR"/>
    <property type="match status" value="1"/>
</dbReference>
<proteinExistence type="predicted"/>
<evidence type="ECO:0000256" key="2">
    <source>
        <dbReference type="ARBA" id="ARBA00023125"/>
    </source>
</evidence>
<dbReference type="PROSITE" id="PS50956">
    <property type="entry name" value="HTH_ASNC_2"/>
    <property type="match status" value="1"/>
</dbReference>
<dbReference type="Pfam" id="PF01037">
    <property type="entry name" value="AsnC_trans_reg"/>
    <property type="match status" value="1"/>
</dbReference>
<dbReference type="SUPFAM" id="SSF54909">
    <property type="entry name" value="Dimeric alpha+beta barrel"/>
    <property type="match status" value="1"/>
</dbReference>